<sequence>MEQLNTPVSSTSTYQTFLPPPEVMAARDAFTAIKNATTTLDVTSIHYFTGSLALTFISQDVLDKMIDYNYHVGILGSKTELANDIETITNDIADQDKEHKQALIEIKLLLDDFLDKQVINALKVQVEEDINKEIDHLVEIHVKDHLEQRHIPEALKTEVLEHKGTLEREHRRLHNSYVRLHSSVIANFDLKPGTDRESKRANSLLRQKDGNVLLNTIYADDGNGEVSKDYPRTLKDLFDLGAPMCKSLATEYKLPGVSDSREKNLNLLLRFFGIAYQMVRTGDEKYRRVGVVC</sequence>
<name>A0A284QNA1_ARMOS</name>
<proteinExistence type="predicted"/>
<dbReference type="AlphaFoldDB" id="A0A284QNA1"/>
<reference evidence="2" key="1">
    <citation type="journal article" date="2017" name="Nat. Ecol. Evol.">
        <title>Genome expansion and lineage-specific genetic innovations in the forest pathogenic fungi Armillaria.</title>
        <authorList>
            <person name="Sipos G."/>
            <person name="Prasanna A.N."/>
            <person name="Walter M.C."/>
            <person name="O'Connor E."/>
            <person name="Balint B."/>
            <person name="Krizsan K."/>
            <person name="Kiss B."/>
            <person name="Hess J."/>
            <person name="Varga T."/>
            <person name="Slot J."/>
            <person name="Riley R."/>
            <person name="Boka B."/>
            <person name="Rigling D."/>
            <person name="Barry K."/>
            <person name="Lee J."/>
            <person name="Mihaltcheva S."/>
            <person name="LaButti K."/>
            <person name="Lipzen A."/>
            <person name="Waldron R."/>
            <person name="Moloney N.M."/>
            <person name="Sperisen C."/>
            <person name="Kredics L."/>
            <person name="Vagvoelgyi C."/>
            <person name="Patrignani A."/>
            <person name="Fitzpatrick D."/>
            <person name="Nagy I."/>
            <person name="Doyle S."/>
            <person name="Anderson J.B."/>
            <person name="Grigoriev I.V."/>
            <person name="Gueldener U."/>
            <person name="Muensterkoetter M."/>
            <person name="Nagy L.G."/>
        </authorList>
    </citation>
    <scope>NUCLEOTIDE SEQUENCE [LARGE SCALE GENOMIC DNA]</scope>
    <source>
        <strain evidence="2">C18/9</strain>
    </source>
</reference>
<evidence type="ECO:0000313" key="2">
    <source>
        <dbReference type="Proteomes" id="UP000219338"/>
    </source>
</evidence>
<dbReference type="OrthoDB" id="3235759at2759"/>
<gene>
    <name evidence="1" type="ORF">ARMOST_01199</name>
</gene>
<organism evidence="1 2">
    <name type="scientific">Armillaria ostoyae</name>
    <name type="common">Armillaria root rot fungus</name>
    <dbReference type="NCBI Taxonomy" id="47428"/>
    <lineage>
        <taxon>Eukaryota</taxon>
        <taxon>Fungi</taxon>
        <taxon>Dikarya</taxon>
        <taxon>Basidiomycota</taxon>
        <taxon>Agaricomycotina</taxon>
        <taxon>Agaricomycetes</taxon>
        <taxon>Agaricomycetidae</taxon>
        <taxon>Agaricales</taxon>
        <taxon>Marasmiineae</taxon>
        <taxon>Physalacriaceae</taxon>
        <taxon>Armillaria</taxon>
    </lineage>
</organism>
<dbReference type="Proteomes" id="UP000219338">
    <property type="component" value="Unassembled WGS sequence"/>
</dbReference>
<protein>
    <submittedName>
        <fullName evidence="1">Uncharacterized protein</fullName>
    </submittedName>
</protein>
<evidence type="ECO:0000313" key="1">
    <source>
        <dbReference type="EMBL" id="SJK97943.1"/>
    </source>
</evidence>
<dbReference type="STRING" id="47428.A0A284QNA1"/>
<dbReference type="OMA" id="SKDYPRT"/>
<accession>A0A284QNA1</accession>
<keyword evidence="2" id="KW-1185">Reference proteome</keyword>
<dbReference type="EMBL" id="FUEG01000001">
    <property type="protein sequence ID" value="SJK97943.1"/>
    <property type="molecule type" value="Genomic_DNA"/>
</dbReference>